<dbReference type="InterPro" id="IPR042185">
    <property type="entry name" value="Serpin_sf_2"/>
</dbReference>
<name>A0A835L3C8_SPOEX</name>
<dbReference type="GO" id="GO:0004867">
    <property type="term" value="F:serine-type endopeptidase inhibitor activity"/>
    <property type="evidence" value="ECO:0007669"/>
    <property type="project" value="UniProtKB-KW"/>
</dbReference>
<proteinExistence type="inferred from homology"/>
<dbReference type="SUPFAM" id="SSF56574">
    <property type="entry name" value="Serpins"/>
    <property type="match status" value="1"/>
</dbReference>
<comment type="similarity">
    <text evidence="3">Belongs to the serpin family.</text>
</comment>
<evidence type="ECO:0000259" key="4">
    <source>
        <dbReference type="SMART" id="SM00093"/>
    </source>
</evidence>
<keyword evidence="1" id="KW-0646">Protease inhibitor</keyword>
<evidence type="ECO:0000256" key="2">
    <source>
        <dbReference type="ARBA" id="ARBA00022900"/>
    </source>
</evidence>
<dbReference type="InterPro" id="IPR042178">
    <property type="entry name" value="Serpin_sf_1"/>
</dbReference>
<evidence type="ECO:0000256" key="3">
    <source>
        <dbReference type="RuleBase" id="RU000411"/>
    </source>
</evidence>
<sequence>MKLTLRAKMEVKLFTLVALCTYCVVASEYNCGKRSALLLLKRPAYEFSMRMLQRVTEETDAHFVYSPVSTWLQLSALAEGADGRTLNEIWRLTRHHKNRCFKRQLSGILNRLNFELRFVMKRKSVIAIDKLMAVKKKYIRDITKLYGINVLLLAFNEPEKSAREVNQMIEDGTDGVINRILYYDDFNATVLLMSDASYFRSDWKTPFTSVGVQPFYSRKGDKIGEVSMMNQVGQFNIVDFPHIGATVLEVPCASRRIAMLVFLPQEKFWVSDIFYNLQTTRLTSIFNMYKRQGPQLVNVTIPRFKQRSEIENLPELVYDMGIRRIFDPNAAEFKGISKFRLYASLMTQITDIEVNEKGVTASANSLVRNNGSAIEFLANKPFAYVIVDRVTDFILYAGIYSSPSVI</sequence>
<dbReference type="InterPro" id="IPR036186">
    <property type="entry name" value="Serpin_sf"/>
</dbReference>
<keyword evidence="6" id="KW-1185">Reference proteome</keyword>
<feature type="domain" description="Serpin" evidence="4">
    <location>
        <begin position="49"/>
        <end position="403"/>
    </location>
</feature>
<comment type="caution">
    <text evidence="5">The sequence shown here is derived from an EMBL/GenBank/DDBJ whole genome shotgun (WGS) entry which is preliminary data.</text>
</comment>
<keyword evidence="2" id="KW-0722">Serine protease inhibitor</keyword>
<dbReference type="GO" id="GO:0005615">
    <property type="term" value="C:extracellular space"/>
    <property type="evidence" value="ECO:0007669"/>
    <property type="project" value="InterPro"/>
</dbReference>
<dbReference type="Gene3D" id="3.30.497.10">
    <property type="entry name" value="Antithrombin, subunit I, domain 2"/>
    <property type="match status" value="1"/>
</dbReference>
<evidence type="ECO:0000313" key="6">
    <source>
        <dbReference type="Proteomes" id="UP000648187"/>
    </source>
</evidence>
<reference evidence="5" key="1">
    <citation type="submission" date="2020-08" db="EMBL/GenBank/DDBJ databases">
        <title>Spodoptera exigua strain:BAW_Kor-Di-RS1 Genome sequencing and assembly.</title>
        <authorList>
            <person name="Kim J."/>
            <person name="Nam H.Y."/>
            <person name="Kwon M."/>
            <person name="Choi J.H."/>
            <person name="Cho S.R."/>
            <person name="Kim G.-H."/>
        </authorList>
    </citation>
    <scope>NUCLEOTIDE SEQUENCE</scope>
    <source>
        <strain evidence="5">BAW_Kor-Di-RS1</strain>
        <tissue evidence="5">Whole-body</tissue>
    </source>
</reference>
<evidence type="ECO:0000256" key="1">
    <source>
        <dbReference type="ARBA" id="ARBA00022690"/>
    </source>
</evidence>
<dbReference type="InterPro" id="IPR023796">
    <property type="entry name" value="Serpin_dom"/>
</dbReference>
<dbReference type="Pfam" id="PF00079">
    <property type="entry name" value="Serpin"/>
    <property type="match status" value="1"/>
</dbReference>
<dbReference type="InterPro" id="IPR000215">
    <property type="entry name" value="Serpin_fam"/>
</dbReference>
<evidence type="ECO:0000313" key="5">
    <source>
        <dbReference type="EMBL" id="KAF9415798.1"/>
    </source>
</evidence>
<dbReference type="PANTHER" id="PTHR11461:SF367">
    <property type="entry name" value="GH21475P-RELATED"/>
    <property type="match status" value="1"/>
</dbReference>
<dbReference type="Proteomes" id="UP000648187">
    <property type="component" value="Unassembled WGS sequence"/>
</dbReference>
<accession>A0A835L3C8</accession>
<protein>
    <recommendedName>
        <fullName evidence="4">Serpin domain-containing protein</fullName>
    </recommendedName>
</protein>
<dbReference type="SMART" id="SM00093">
    <property type="entry name" value="SERPIN"/>
    <property type="match status" value="1"/>
</dbReference>
<dbReference type="AlphaFoldDB" id="A0A835L3C8"/>
<dbReference type="PANTHER" id="PTHR11461">
    <property type="entry name" value="SERINE PROTEASE INHIBITOR, SERPIN"/>
    <property type="match status" value="1"/>
</dbReference>
<dbReference type="Gene3D" id="2.30.39.10">
    <property type="entry name" value="Alpha-1-antitrypsin, domain 1"/>
    <property type="match status" value="1"/>
</dbReference>
<gene>
    <name evidence="5" type="ORF">HW555_006699</name>
</gene>
<dbReference type="EMBL" id="JACKWZ010000102">
    <property type="protein sequence ID" value="KAF9415798.1"/>
    <property type="molecule type" value="Genomic_DNA"/>
</dbReference>
<organism evidence="5 6">
    <name type="scientific">Spodoptera exigua</name>
    <name type="common">Beet armyworm</name>
    <name type="synonym">Noctua fulgens</name>
    <dbReference type="NCBI Taxonomy" id="7107"/>
    <lineage>
        <taxon>Eukaryota</taxon>
        <taxon>Metazoa</taxon>
        <taxon>Ecdysozoa</taxon>
        <taxon>Arthropoda</taxon>
        <taxon>Hexapoda</taxon>
        <taxon>Insecta</taxon>
        <taxon>Pterygota</taxon>
        <taxon>Neoptera</taxon>
        <taxon>Endopterygota</taxon>
        <taxon>Lepidoptera</taxon>
        <taxon>Glossata</taxon>
        <taxon>Ditrysia</taxon>
        <taxon>Noctuoidea</taxon>
        <taxon>Noctuidae</taxon>
        <taxon>Amphipyrinae</taxon>
        <taxon>Spodoptera</taxon>
    </lineage>
</organism>